<dbReference type="EMBL" id="JACEEZ010020417">
    <property type="protein sequence ID" value="KAG0714582.1"/>
    <property type="molecule type" value="Genomic_DNA"/>
</dbReference>
<comment type="caution">
    <text evidence="2">The sequence shown here is derived from an EMBL/GenBank/DDBJ whole genome shotgun (WGS) entry which is preliminary data.</text>
</comment>
<dbReference type="Proteomes" id="UP000770661">
    <property type="component" value="Unassembled WGS sequence"/>
</dbReference>
<gene>
    <name evidence="2" type="ORF">GWK47_001540</name>
</gene>
<sequence length="156" mass="17063">MLQSTEKKQAKTKARKPAEKRRMTRKAGLGVQAGALNHLPAITSHKWHQTTLHLHPPQCTLPHRLHTPLHTSTGGCFPLLLFPPVSLPPPADAEHLVTLPVWYSGSCFSKPAMQDCEGDISVTVKSHGLGTSGATVSLQSLKHRRTPCPGREMEVF</sequence>
<reference evidence="2" key="1">
    <citation type="submission" date="2020-07" db="EMBL/GenBank/DDBJ databases">
        <title>The High-quality genome of the commercially important snow crab, Chionoecetes opilio.</title>
        <authorList>
            <person name="Jeong J.-H."/>
            <person name="Ryu S."/>
        </authorList>
    </citation>
    <scope>NUCLEOTIDE SEQUENCE</scope>
    <source>
        <strain evidence="2">MADBK_172401_WGS</strain>
        <tissue evidence="2">Digestive gland</tissue>
    </source>
</reference>
<evidence type="ECO:0000256" key="1">
    <source>
        <dbReference type="SAM" id="MobiDB-lite"/>
    </source>
</evidence>
<name>A0A8J4XWC4_CHIOP</name>
<feature type="region of interest" description="Disordered" evidence="1">
    <location>
        <begin position="1"/>
        <end position="30"/>
    </location>
</feature>
<keyword evidence="3" id="KW-1185">Reference proteome</keyword>
<protein>
    <submittedName>
        <fullName evidence="2">Uncharacterized protein</fullName>
    </submittedName>
</protein>
<dbReference type="AlphaFoldDB" id="A0A8J4XWC4"/>
<evidence type="ECO:0000313" key="3">
    <source>
        <dbReference type="Proteomes" id="UP000770661"/>
    </source>
</evidence>
<organism evidence="2 3">
    <name type="scientific">Chionoecetes opilio</name>
    <name type="common">Atlantic snow crab</name>
    <name type="synonym">Cancer opilio</name>
    <dbReference type="NCBI Taxonomy" id="41210"/>
    <lineage>
        <taxon>Eukaryota</taxon>
        <taxon>Metazoa</taxon>
        <taxon>Ecdysozoa</taxon>
        <taxon>Arthropoda</taxon>
        <taxon>Crustacea</taxon>
        <taxon>Multicrustacea</taxon>
        <taxon>Malacostraca</taxon>
        <taxon>Eumalacostraca</taxon>
        <taxon>Eucarida</taxon>
        <taxon>Decapoda</taxon>
        <taxon>Pleocyemata</taxon>
        <taxon>Brachyura</taxon>
        <taxon>Eubrachyura</taxon>
        <taxon>Majoidea</taxon>
        <taxon>Majidae</taxon>
        <taxon>Chionoecetes</taxon>
    </lineage>
</organism>
<accession>A0A8J4XWC4</accession>
<evidence type="ECO:0000313" key="2">
    <source>
        <dbReference type="EMBL" id="KAG0714582.1"/>
    </source>
</evidence>
<proteinExistence type="predicted"/>